<feature type="transmembrane region" description="Helical" evidence="9">
    <location>
        <begin position="303"/>
        <end position="323"/>
    </location>
</feature>
<keyword evidence="7 9" id="KW-0472">Membrane</keyword>
<feature type="transmembrane region" description="Helical" evidence="9">
    <location>
        <begin position="367"/>
        <end position="389"/>
    </location>
</feature>
<keyword evidence="3" id="KW-1003">Cell membrane</keyword>
<protein>
    <submittedName>
        <fullName evidence="10">Membrane bound O-acyl transferase MBOAT family protein</fullName>
    </submittedName>
</protein>
<evidence type="ECO:0000256" key="6">
    <source>
        <dbReference type="ARBA" id="ARBA00022989"/>
    </source>
</evidence>
<evidence type="ECO:0000256" key="1">
    <source>
        <dbReference type="ARBA" id="ARBA00004651"/>
    </source>
</evidence>
<feature type="transmembrane region" description="Helical" evidence="9">
    <location>
        <begin position="6"/>
        <end position="21"/>
    </location>
</feature>
<keyword evidence="6 9" id="KW-1133">Transmembrane helix</keyword>
<feature type="transmembrane region" description="Helical" evidence="9">
    <location>
        <begin position="329"/>
        <end position="346"/>
    </location>
</feature>
<comment type="subcellular location">
    <subcellularLocation>
        <location evidence="1">Cell membrane</location>
        <topology evidence="1">Multi-pass membrane protein</topology>
    </subcellularLocation>
</comment>
<evidence type="ECO:0000256" key="2">
    <source>
        <dbReference type="ARBA" id="ARBA00010323"/>
    </source>
</evidence>
<dbReference type="PIRSF" id="PIRSF016636">
    <property type="entry name" value="AlgI_DltB"/>
    <property type="match status" value="1"/>
</dbReference>
<sequence length="478" mass="54607">MDSASFQFVFFGLAVAALSNLSRSRAWRSLVLMAASVLFLFFLERNPLAYVPLIGFLALGYLCLMLIRRGLPKAPVLGILLVLFVYIWLKKYTFLPASIYLHSFYFTLGLSYIFFRVMHLVIECRDDQAIQKIGLFEYLLYTLNFTTLISGPIQRYDAFAQDQFASEPLPLGPRVVGLQLERIVRGFFKVNVVAMFFDVFRQDALQELMQPLSAQVKLWAAFRLMVSYTFFLYANFSGYIDIVIALARLMRVRLPENFDRPFSAASFIDFWSRWHITLSTWFKNYVYSPMMVAMMRRISSVALQPYLGVFAFFVTFFLVGIWHGRTSEFLVYGLLQGGGVSINKLWQVMLAQFMGRKRYKALAGNTAYIALARGLTFSWFTFTLLWLWAGWKQIDGVYASLSVTAWAEVWLGIWLSATVTLALWEWLRGALLSIQTGGEPILTHRYARVVYASALGLAGVFITILLNAPAPGIVYKAF</sequence>
<evidence type="ECO:0000256" key="9">
    <source>
        <dbReference type="SAM" id="Phobius"/>
    </source>
</evidence>
<dbReference type="Pfam" id="PF03062">
    <property type="entry name" value="MBOAT"/>
    <property type="match status" value="1"/>
</dbReference>
<dbReference type="InterPro" id="IPR004299">
    <property type="entry name" value="MBOAT_fam"/>
</dbReference>
<evidence type="ECO:0000256" key="5">
    <source>
        <dbReference type="ARBA" id="ARBA00022692"/>
    </source>
</evidence>
<name>E6QIZ5_9ZZZZ</name>
<feature type="transmembrane region" description="Helical" evidence="9">
    <location>
        <begin position="74"/>
        <end position="89"/>
    </location>
</feature>
<feature type="transmembrane region" description="Helical" evidence="9">
    <location>
        <begin position="230"/>
        <end position="250"/>
    </location>
</feature>
<feature type="transmembrane region" description="Helical" evidence="9">
    <location>
        <begin position="448"/>
        <end position="468"/>
    </location>
</feature>
<evidence type="ECO:0000313" key="10">
    <source>
        <dbReference type="EMBL" id="CBI07211.1"/>
    </source>
</evidence>
<comment type="similarity">
    <text evidence="2">Belongs to the membrane-bound acyltransferase family.</text>
</comment>
<keyword evidence="5 9" id="KW-0812">Transmembrane</keyword>
<evidence type="ECO:0000256" key="8">
    <source>
        <dbReference type="ARBA" id="ARBA00023315"/>
    </source>
</evidence>
<dbReference type="InterPro" id="IPR051085">
    <property type="entry name" value="MB_O-acyltransferase"/>
</dbReference>
<dbReference type="InterPro" id="IPR024194">
    <property type="entry name" value="Ac/AlaTfrase_AlgI/DltB"/>
</dbReference>
<dbReference type="PANTHER" id="PTHR13285:SF23">
    <property type="entry name" value="TEICHOIC ACID D-ALANYLTRANSFERASE"/>
    <property type="match status" value="1"/>
</dbReference>
<accession>E6QIZ5</accession>
<dbReference type="GO" id="GO:0016746">
    <property type="term" value="F:acyltransferase activity"/>
    <property type="evidence" value="ECO:0007669"/>
    <property type="project" value="UniProtKB-KW"/>
</dbReference>
<reference evidence="10" key="1">
    <citation type="submission" date="2009-10" db="EMBL/GenBank/DDBJ databases">
        <title>Diversity of trophic interactions inside an arsenic-rich microbial ecosystem.</title>
        <authorList>
            <person name="Bertin P.N."/>
            <person name="Heinrich-Salmeron A."/>
            <person name="Pelletier E."/>
            <person name="Goulhen-Chollet F."/>
            <person name="Arsene-Ploetze F."/>
            <person name="Gallien S."/>
            <person name="Calteau A."/>
            <person name="Vallenet D."/>
            <person name="Casiot C."/>
            <person name="Chane-Woon-Ming B."/>
            <person name="Giloteaux L."/>
            <person name="Barakat M."/>
            <person name="Bonnefoy V."/>
            <person name="Bruneel O."/>
            <person name="Chandler M."/>
            <person name="Cleiss J."/>
            <person name="Duran R."/>
            <person name="Elbaz-Poulichet F."/>
            <person name="Fonknechten N."/>
            <person name="Lauga B."/>
            <person name="Mornico D."/>
            <person name="Ortet P."/>
            <person name="Schaeffer C."/>
            <person name="Siguier P."/>
            <person name="Alexander Thil Smith A."/>
            <person name="Van Dorsselaer A."/>
            <person name="Weissenbach J."/>
            <person name="Medigue C."/>
            <person name="Le Paslier D."/>
        </authorList>
    </citation>
    <scope>NUCLEOTIDE SEQUENCE</scope>
</reference>
<feature type="transmembrane region" description="Helical" evidence="9">
    <location>
        <begin position="409"/>
        <end position="427"/>
    </location>
</feature>
<feature type="transmembrane region" description="Helical" evidence="9">
    <location>
        <begin position="95"/>
        <end position="115"/>
    </location>
</feature>
<evidence type="ECO:0000256" key="3">
    <source>
        <dbReference type="ARBA" id="ARBA00022475"/>
    </source>
</evidence>
<dbReference type="EMBL" id="CABQ01000078">
    <property type="protein sequence ID" value="CBI07211.1"/>
    <property type="molecule type" value="Genomic_DNA"/>
</dbReference>
<organism evidence="10">
    <name type="scientific">mine drainage metagenome</name>
    <dbReference type="NCBI Taxonomy" id="410659"/>
    <lineage>
        <taxon>unclassified sequences</taxon>
        <taxon>metagenomes</taxon>
        <taxon>ecological metagenomes</taxon>
    </lineage>
</organism>
<feature type="transmembrane region" description="Helical" evidence="9">
    <location>
        <begin position="49"/>
        <end position="67"/>
    </location>
</feature>
<keyword evidence="8" id="KW-0012">Acyltransferase</keyword>
<feature type="transmembrane region" description="Helical" evidence="9">
    <location>
        <begin position="26"/>
        <end position="43"/>
    </location>
</feature>
<keyword evidence="4 10" id="KW-0808">Transferase</keyword>
<proteinExistence type="inferred from homology"/>
<evidence type="ECO:0000256" key="7">
    <source>
        <dbReference type="ARBA" id="ARBA00023136"/>
    </source>
</evidence>
<evidence type="ECO:0000256" key="4">
    <source>
        <dbReference type="ARBA" id="ARBA00022679"/>
    </source>
</evidence>
<dbReference type="AlphaFoldDB" id="E6QIZ5"/>
<dbReference type="GO" id="GO:0005886">
    <property type="term" value="C:plasma membrane"/>
    <property type="evidence" value="ECO:0007669"/>
    <property type="project" value="UniProtKB-SubCell"/>
</dbReference>
<dbReference type="PANTHER" id="PTHR13285">
    <property type="entry name" value="ACYLTRANSFERASE"/>
    <property type="match status" value="1"/>
</dbReference>
<comment type="caution">
    <text evidence="10">The sequence shown here is derived from an EMBL/GenBank/DDBJ whole genome shotgun (WGS) entry which is preliminary data.</text>
</comment>
<gene>
    <name evidence="10" type="ORF">CARN6_0536</name>
</gene>